<proteinExistence type="predicted"/>
<comment type="caution">
    <text evidence="1">The sequence shown here is derived from an EMBL/GenBank/DDBJ whole genome shotgun (WGS) entry which is preliminary data.</text>
</comment>
<dbReference type="EMBL" id="CAJJDN010000061">
    <property type="protein sequence ID" value="CAD8093742.1"/>
    <property type="molecule type" value="Genomic_DNA"/>
</dbReference>
<gene>
    <name evidence="1" type="ORF">PSON_ATCC_30995.1.T0610141</name>
</gene>
<evidence type="ECO:0000313" key="2">
    <source>
        <dbReference type="Proteomes" id="UP000692954"/>
    </source>
</evidence>
<sequence length="106" mass="12298">MNDDVLFKKIKLNVGSYVMPSDENKTESKSSILQTEAQRIFNQYSHLLKEEKKSQAFNQITQQTSGFIKRLEEHRSIMKTQIELQLKICQGNILLQRALSGIEIKK</sequence>
<dbReference type="AlphaFoldDB" id="A0A8S1NND1"/>
<protein>
    <submittedName>
        <fullName evidence="1">Uncharacterized protein</fullName>
    </submittedName>
</protein>
<dbReference type="Proteomes" id="UP000692954">
    <property type="component" value="Unassembled WGS sequence"/>
</dbReference>
<dbReference type="OrthoDB" id="290826at2759"/>
<accession>A0A8S1NND1</accession>
<reference evidence="1" key="1">
    <citation type="submission" date="2021-01" db="EMBL/GenBank/DDBJ databases">
        <authorList>
            <consortium name="Genoscope - CEA"/>
            <person name="William W."/>
        </authorList>
    </citation>
    <scope>NUCLEOTIDE SEQUENCE</scope>
</reference>
<evidence type="ECO:0000313" key="1">
    <source>
        <dbReference type="EMBL" id="CAD8093742.1"/>
    </source>
</evidence>
<organism evidence="1 2">
    <name type="scientific">Paramecium sonneborni</name>
    <dbReference type="NCBI Taxonomy" id="65129"/>
    <lineage>
        <taxon>Eukaryota</taxon>
        <taxon>Sar</taxon>
        <taxon>Alveolata</taxon>
        <taxon>Ciliophora</taxon>
        <taxon>Intramacronucleata</taxon>
        <taxon>Oligohymenophorea</taxon>
        <taxon>Peniculida</taxon>
        <taxon>Parameciidae</taxon>
        <taxon>Paramecium</taxon>
    </lineage>
</organism>
<name>A0A8S1NND1_9CILI</name>
<keyword evidence="2" id="KW-1185">Reference proteome</keyword>